<comment type="similarity">
    <text evidence="2">Belongs to the osteocalcin/matrix Gla protein family.</text>
</comment>
<evidence type="ECO:0000256" key="5">
    <source>
        <dbReference type="ARBA" id="ARBA00022479"/>
    </source>
</evidence>
<feature type="domain" description="Gla" evidence="13">
    <location>
        <begin position="61"/>
        <end position="107"/>
    </location>
</feature>
<keyword evidence="7" id="KW-0597">Phosphoprotein</keyword>
<keyword evidence="11" id="KW-0891">Chondrogenesis</keyword>
<dbReference type="InterPro" id="IPR000294">
    <property type="entry name" value="GLA_domain"/>
</dbReference>
<feature type="chain" id="PRO_5007186776" description="Matrix Gla protein" evidence="12">
    <location>
        <begin position="20"/>
        <end position="116"/>
    </location>
</feature>
<gene>
    <name evidence="14" type="primary">MGP</name>
</gene>
<evidence type="ECO:0000256" key="7">
    <source>
        <dbReference type="ARBA" id="ARBA00022553"/>
    </source>
</evidence>
<reference evidence="14" key="1">
    <citation type="submission" date="2009-03" db="EMBL/GenBank/DDBJ databases">
        <title>Osmerus mordax full-length cDNAs.</title>
        <authorList>
            <person name="von Schalburg K."/>
            <person name="Leong J."/>
            <person name="Cooper G."/>
            <person name="Davidson W.S."/>
            <person name="Koop B.F."/>
        </authorList>
    </citation>
    <scope>NUCLEOTIDE SEQUENCE</scope>
    <source>
        <tissue evidence="14">Brain</tissue>
    </source>
</reference>
<dbReference type="InterPro" id="IPR035972">
    <property type="entry name" value="GLA-like_dom_SF"/>
</dbReference>
<keyword evidence="8" id="KW-0221">Differentiation</keyword>
<feature type="signal peptide" evidence="12">
    <location>
        <begin position="1"/>
        <end position="19"/>
    </location>
</feature>
<dbReference type="GO" id="GO:0001503">
    <property type="term" value="P:ossification"/>
    <property type="evidence" value="ECO:0007669"/>
    <property type="project" value="UniProtKB-KW"/>
</dbReference>
<dbReference type="GO" id="GO:0031012">
    <property type="term" value="C:extracellular matrix"/>
    <property type="evidence" value="ECO:0007669"/>
    <property type="project" value="InterPro"/>
</dbReference>
<evidence type="ECO:0000256" key="4">
    <source>
        <dbReference type="ARBA" id="ARBA00022473"/>
    </source>
</evidence>
<dbReference type="RefSeq" id="XP_067089287.1">
    <property type="nucleotide sequence ID" value="XM_067233186.1"/>
</dbReference>
<comment type="subcellular location">
    <subcellularLocation>
        <location evidence="1">Secreted</location>
    </subcellularLocation>
</comment>
<keyword evidence="6" id="KW-0964">Secreted</keyword>
<dbReference type="GO" id="GO:0051216">
    <property type="term" value="P:cartilage development"/>
    <property type="evidence" value="ECO:0007669"/>
    <property type="project" value="UniProtKB-KW"/>
</dbReference>
<keyword evidence="9" id="KW-0892">Osteogenesis</keyword>
<dbReference type="RefSeq" id="XP_067089286.1">
    <property type="nucleotide sequence ID" value="XM_067233185.1"/>
</dbReference>
<dbReference type="Pfam" id="PF25890">
    <property type="entry name" value="BGLAP_C"/>
    <property type="match status" value="1"/>
</dbReference>
<dbReference type="PANTHER" id="PTHR10109:SF0">
    <property type="entry name" value="MATRIX GLA PROTEIN"/>
    <property type="match status" value="1"/>
</dbReference>
<dbReference type="GO" id="GO:0005576">
    <property type="term" value="C:extracellular region"/>
    <property type="evidence" value="ECO:0007669"/>
    <property type="project" value="UniProtKB-SubCell"/>
</dbReference>
<dbReference type="AlphaFoldDB" id="C1BJD1"/>
<evidence type="ECO:0000256" key="10">
    <source>
        <dbReference type="ARBA" id="ARBA00023157"/>
    </source>
</evidence>
<dbReference type="InterPro" id="IPR027118">
    <property type="entry name" value="MGP"/>
</dbReference>
<proteinExistence type="evidence at transcript level"/>
<evidence type="ECO:0000256" key="8">
    <source>
        <dbReference type="ARBA" id="ARBA00022782"/>
    </source>
</evidence>
<dbReference type="EMBL" id="BT074710">
    <property type="protein sequence ID" value="ACO09134.1"/>
    <property type="molecule type" value="mRNA"/>
</dbReference>
<organism evidence="14">
    <name type="scientific">Osmerus mordax</name>
    <name type="common">Rainbow smelt</name>
    <name type="synonym">Atherina mordax</name>
    <dbReference type="NCBI Taxonomy" id="8014"/>
    <lineage>
        <taxon>Eukaryota</taxon>
        <taxon>Metazoa</taxon>
        <taxon>Chordata</taxon>
        <taxon>Craniata</taxon>
        <taxon>Vertebrata</taxon>
        <taxon>Euteleostomi</taxon>
        <taxon>Actinopterygii</taxon>
        <taxon>Neopterygii</taxon>
        <taxon>Teleostei</taxon>
        <taxon>Stomiati</taxon>
        <taxon>Osmeriformes</taxon>
        <taxon>Osmeridae</taxon>
        <taxon>Osmerus</taxon>
    </lineage>
</organism>
<dbReference type="RefSeq" id="XP_067089288.1">
    <property type="nucleotide sequence ID" value="XM_067233187.1"/>
</dbReference>
<dbReference type="SUPFAM" id="SSF57630">
    <property type="entry name" value="GLA-domain"/>
    <property type="match status" value="1"/>
</dbReference>
<evidence type="ECO:0000256" key="11">
    <source>
        <dbReference type="ARBA" id="ARBA00023188"/>
    </source>
</evidence>
<evidence type="ECO:0000259" key="13">
    <source>
        <dbReference type="PROSITE" id="PS50998"/>
    </source>
</evidence>
<evidence type="ECO:0000256" key="3">
    <source>
        <dbReference type="ARBA" id="ARBA00017145"/>
    </source>
</evidence>
<evidence type="ECO:0000256" key="6">
    <source>
        <dbReference type="ARBA" id="ARBA00022525"/>
    </source>
</evidence>
<dbReference type="GO" id="GO:0030154">
    <property type="term" value="P:cell differentiation"/>
    <property type="evidence" value="ECO:0007669"/>
    <property type="project" value="UniProtKB-KW"/>
</dbReference>
<dbReference type="InterPro" id="IPR058704">
    <property type="entry name" value="BGLAP-like_C"/>
</dbReference>
<evidence type="ECO:0000256" key="1">
    <source>
        <dbReference type="ARBA" id="ARBA00004613"/>
    </source>
</evidence>
<evidence type="ECO:0000313" key="14">
    <source>
        <dbReference type="EMBL" id="ACO09134.1"/>
    </source>
</evidence>
<evidence type="ECO:0000256" key="9">
    <source>
        <dbReference type="ARBA" id="ARBA00022855"/>
    </source>
</evidence>
<dbReference type="PROSITE" id="PS50998">
    <property type="entry name" value="GLA_2"/>
    <property type="match status" value="1"/>
</dbReference>
<dbReference type="GO" id="GO:0005509">
    <property type="term" value="F:calcium ion binding"/>
    <property type="evidence" value="ECO:0007669"/>
    <property type="project" value="InterPro"/>
</dbReference>
<protein>
    <recommendedName>
        <fullName evidence="3">Matrix Gla protein</fullName>
    </recommendedName>
</protein>
<evidence type="ECO:0000256" key="12">
    <source>
        <dbReference type="SAM" id="SignalP"/>
    </source>
</evidence>
<dbReference type="GeneID" id="136940860"/>
<keyword evidence="12" id="KW-0732">Signal</keyword>
<accession>C1BJD1</accession>
<keyword evidence="10" id="KW-1015">Disulfide bond</keyword>
<name>C1BJD1_OSMMO</name>
<dbReference type="PANTHER" id="PTHR10109">
    <property type="entry name" value="MATRIX GLA PROTEIN"/>
    <property type="match status" value="1"/>
</dbReference>
<keyword evidence="5" id="KW-0301">Gamma-carboxyglutamic acid</keyword>
<evidence type="ECO:0000256" key="2">
    <source>
        <dbReference type="ARBA" id="ARBA00008850"/>
    </source>
</evidence>
<keyword evidence="4" id="KW-0217">Developmental protein</keyword>
<sequence>MRTLLECVALCALVSLCVCHDSQESTESFEDVFVSPSRANTFINQQRPQRVNTYNSPARGTSYNNYNYMRTVKSPAERRSEICEDYVPCRFFAHSYGYQLAYQRYFGGRDPVSRRF</sequence>